<keyword evidence="3" id="KW-1185">Reference proteome</keyword>
<organism evidence="2 3">
    <name type="scientific">Catenaria anguillulae PL171</name>
    <dbReference type="NCBI Taxonomy" id="765915"/>
    <lineage>
        <taxon>Eukaryota</taxon>
        <taxon>Fungi</taxon>
        <taxon>Fungi incertae sedis</taxon>
        <taxon>Blastocladiomycota</taxon>
        <taxon>Blastocladiomycetes</taxon>
        <taxon>Blastocladiales</taxon>
        <taxon>Catenariaceae</taxon>
        <taxon>Catenaria</taxon>
    </lineage>
</organism>
<proteinExistence type="predicted"/>
<evidence type="ECO:0000313" key="3">
    <source>
        <dbReference type="Proteomes" id="UP000193411"/>
    </source>
</evidence>
<gene>
    <name evidence="2" type="ORF">BCR44DRAFT_44272</name>
</gene>
<name>A0A1Y2H462_9FUNG</name>
<accession>A0A1Y2H462</accession>
<comment type="caution">
    <text evidence="2">The sequence shown here is derived from an EMBL/GenBank/DDBJ whole genome shotgun (WGS) entry which is preliminary data.</text>
</comment>
<protein>
    <submittedName>
        <fullName evidence="2">Uncharacterized protein</fullName>
    </submittedName>
</protein>
<feature type="signal peptide" evidence="1">
    <location>
        <begin position="1"/>
        <end position="22"/>
    </location>
</feature>
<dbReference type="EMBL" id="MCFL01000220">
    <property type="protein sequence ID" value="ORZ29336.1"/>
    <property type="molecule type" value="Genomic_DNA"/>
</dbReference>
<feature type="chain" id="PRO_5011010069" evidence="1">
    <location>
        <begin position="23"/>
        <end position="339"/>
    </location>
</feature>
<dbReference type="AlphaFoldDB" id="A0A1Y2H462"/>
<reference evidence="2 3" key="1">
    <citation type="submission" date="2016-07" db="EMBL/GenBank/DDBJ databases">
        <title>Pervasive Adenine N6-methylation of Active Genes in Fungi.</title>
        <authorList>
            <consortium name="DOE Joint Genome Institute"/>
            <person name="Mondo S.J."/>
            <person name="Dannebaum R.O."/>
            <person name="Kuo R.C."/>
            <person name="Labutti K."/>
            <person name="Haridas S."/>
            <person name="Kuo A."/>
            <person name="Salamov A."/>
            <person name="Ahrendt S.R."/>
            <person name="Lipzen A."/>
            <person name="Sullivan W."/>
            <person name="Andreopoulos W.B."/>
            <person name="Clum A."/>
            <person name="Lindquist E."/>
            <person name="Daum C."/>
            <person name="Ramamoorthy G.K."/>
            <person name="Gryganskyi A."/>
            <person name="Culley D."/>
            <person name="Magnuson J.K."/>
            <person name="James T.Y."/>
            <person name="O'Malley M.A."/>
            <person name="Stajich J.E."/>
            <person name="Spatafora J.W."/>
            <person name="Visel A."/>
            <person name="Grigoriev I.V."/>
        </authorList>
    </citation>
    <scope>NUCLEOTIDE SEQUENCE [LARGE SCALE GENOMIC DNA]</scope>
    <source>
        <strain evidence="2 3">PL171</strain>
    </source>
</reference>
<keyword evidence="1" id="KW-0732">Signal</keyword>
<evidence type="ECO:0000256" key="1">
    <source>
        <dbReference type="SAM" id="SignalP"/>
    </source>
</evidence>
<sequence>MANPPPAPTLTLDLAELVLIHALRTFLPGANCHTDHWRTSLSSLLNTLGPRASFPLITTTAVYRCLSFSDYYHDLVFAKNDADLLALTLRIWRRKPGWRIAPRSAAYCSPVVLVGAVRAGRAEVVGEWLALAADERVPLRKRGVGNAIRACIRFGQWDVLREIMASAPRLDRMRNKVSAAWMWRCALLAALVYYPNDMNAAVDVMDKVREVHRALYIADRERMAAEIKAIGHDNQAARKAYAYIGQPSWRVLVDSLRFMQGVLASALRCKQPERILMWWFRFDDELKAWDEERVRVHVVGLFRKEGVDAVVRWWYKTHKVRRKPRHPRSAGSIGMRRGG</sequence>
<evidence type="ECO:0000313" key="2">
    <source>
        <dbReference type="EMBL" id="ORZ29336.1"/>
    </source>
</evidence>
<feature type="non-terminal residue" evidence="2">
    <location>
        <position position="339"/>
    </location>
</feature>
<dbReference type="Proteomes" id="UP000193411">
    <property type="component" value="Unassembled WGS sequence"/>
</dbReference>